<dbReference type="GO" id="GO:0005509">
    <property type="term" value="F:calcium ion binding"/>
    <property type="evidence" value="ECO:0007669"/>
    <property type="project" value="InterPro"/>
</dbReference>
<dbReference type="AlphaFoldDB" id="A0A1M4MY35"/>
<comment type="cofactor">
    <cofactor evidence="1">
        <name>Ca(2+)</name>
        <dbReference type="ChEBI" id="CHEBI:29108"/>
    </cofactor>
</comment>
<dbReference type="PRINTS" id="PR00313">
    <property type="entry name" value="CABNDNGRPT"/>
</dbReference>
<dbReference type="InterPro" id="IPR013858">
    <property type="entry name" value="Peptidase_M10B_C"/>
</dbReference>
<accession>A0A1M4MY35</accession>
<sequence length="432" mass="45067">MPNGLYNLPTNLDLPYWISALGPTARLGSTELGQAETIGITYLESGTSPYGESLRAFTDAEKANVLASLAAVSDASGLEFVFVDPAEASVRIAVSDYADAGSVYGRTWSNTSSPVITLAYDAVYDSTDGLANNSYIYIHELMHAVGLNHLTLTSERVGTSLYGSWTSAWQDGLQLFDTAAMQYLYGVDPTQRAGNDTYDMGTLGAFSQDRTTRLNDPLIWDGAGKDTIDLSSAMGAAQASLTPGVMSRVGTTSDLITDAGTFSINYGTQIEKLIGTDYSDTLSGSTAKDKLIGGLGDDTLLGLEGNDKLAGAKGDDSLIGDAGKDKLIGGAGDDTLSGGAQKDKIVGGADDDMLSGGGGRDRFVFAANDGADTITDFRGSKDRIIIKSGAESIDDITFSDAVDAVTLSYAATSVTLEGVALSDLAESDFLFL</sequence>
<dbReference type="InterPro" id="IPR050557">
    <property type="entry name" value="RTX_toxin/Mannuronan_C5-epim"/>
</dbReference>
<dbReference type="PANTHER" id="PTHR38340">
    <property type="entry name" value="S-LAYER PROTEIN"/>
    <property type="match status" value="1"/>
</dbReference>
<keyword evidence="4" id="KW-0677">Repeat</keyword>
<dbReference type="EMBL" id="FMJB01000046">
    <property type="protein sequence ID" value="SCM67500.1"/>
    <property type="molecule type" value="Genomic_DNA"/>
</dbReference>
<evidence type="ECO:0000313" key="7">
    <source>
        <dbReference type="Proteomes" id="UP000184085"/>
    </source>
</evidence>
<dbReference type="InterPro" id="IPR024079">
    <property type="entry name" value="MetalloPept_cat_dom_sf"/>
</dbReference>
<dbReference type="Gene3D" id="2.150.10.10">
    <property type="entry name" value="Serralysin-like metalloprotease, C-terminal"/>
    <property type="match status" value="2"/>
</dbReference>
<feature type="domain" description="Peptidase M10 serralysin C-terminal" evidence="5">
    <location>
        <begin position="219"/>
        <end position="407"/>
    </location>
</feature>
<evidence type="ECO:0000313" key="6">
    <source>
        <dbReference type="EMBL" id="SCM67500.1"/>
    </source>
</evidence>
<dbReference type="Pfam" id="PF08548">
    <property type="entry name" value="Peptidase_M10_C"/>
    <property type="match status" value="1"/>
</dbReference>
<dbReference type="Pfam" id="PF00353">
    <property type="entry name" value="HemolysinCabind"/>
    <property type="match status" value="1"/>
</dbReference>
<evidence type="ECO:0000256" key="2">
    <source>
        <dbReference type="ARBA" id="ARBA00004613"/>
    </source>
</evidence>
<dbReference type="Proteomes" id="UP000184085">
    <property type="component" value="Unassembled WGS sequence"/>
</dbReference>
<dbReference type="Gene3D" id="3.40.390.10">
    <property type="entry name" value="Collagenase (Catalytic Domain)"/>
    <property type="match status" value="1"/>
</dbReference>
<dbReference type="InterPro" id="IPR011049">
    <property type="entry name" value="Serralysin-like_metalloprot_C"/>
</dbReference>
<gene>
    <name evidence="6" type="ORF">KARMA_1699</name>
</gene>
<keyword evidence="7" id="KW-1185">Reference proteome</keyword>
<proteinExistence type="predicted"/>
<organism evidence="6 7">
    <name type="scientific">Donghicola eburneus</name>
    <dbReference type="NCBI Taxonomy" id="393278"/>
    <lineage>
        <taxon>Bacteria</taxon>
        <taxon>Pseudomonadati</taxon>
        <taxon>Pseudomonadota</taxon>
        <taxon>Alphaproteobacteria</taxon>
        <taxon>Rhodobacterales</taxon>
        <taxon>Roseobacteraceae</taxon>
        <taxon>Donghicola</taxon>
    </lineage>
</organism>
<dbReference type="InterPro" id="IPR018511">
    <property type="entry name" value="Hemolysin-typ_Ca-bd_CS"/>
</dbReference>
<dbReference type="InterPro" id="IPR001343">
    <property type="entry name" value="Hemolysn_Ca-bd"/>
</dbReference>
<evidence type="ECO:0000256" key="3">
    <source>
        <dbReference type="ARBA" id="ARBA00022525"/>
    </source>
</evidence>
<dbReference type="GO" id="GO:0008237">
    <property type="term" value="F:metallopeptidase activity"/>
    <property type="evidence" value="ECO:0007669"/>
    <property type="project" value="InterPro"/>
</dbReference>
<dbReference type="SUPFAM" id="SSF55486">
    <property type="entry name" value="Metalloproteases ('zincins'), catalytic domain"/>
    <property type="match status" value="1"/>
</dbReference>
<dbReference type="GO" id="GO:0005615">
    <property type="term" value="C:extracellular space"/>
    <property type="evidence" value="ECO:0007669"/>
    <property type="project" value="InterPro"/>
</dbReference>
<dbReference type="PANTHER" id="PTHR38340:SF1">
    <property type="entry name" value="S-LAYER PROTEIN"/>
    <property type="match status" value="1"/>
</dbReference>
<name>A0A1M4MY35_9RHOB</name>
<comment type="subcellular location">
    <subcellularLocation>
        <location evidence="2">Secreted</location>
    </subcellularLocation>
</comment>
<reference evidence="7" key="1">
    <citation type="submission" date="2016-09" db="EMBL/GenBank/DDBJ databases">
        <authorList>
            <person name="Wibberg D."/>
        </authorList>
    </citation>
    <scope>NUCLEOTIDE SEQUENCE [LARGE SCALE GENOMIC DNA]</scope>
</reference>
<protein>
    <submittedName>
        <fullName evidence="6">Hemolysin-type calcium-binding repeat family protein</fullName>
    </submittedName>
</protein>
<keyword evidence="3" id="KW-0964">Secreted</keyword>
<dbReference type="PROSITE" id="PS00330">
    <property type="entry name" value="HEMOLYSIN_CALCIUM"/>
    <property type="match status" value="1"/>
</dbReference>
<evidence type="ECO:0000256" key="4">
    <source>
        <dbReference type="ARBA" id="ARBA00022737"/>
    </source>
</evidence>
<evidence type="ECO:0000259" key="5">
    <source>
        <dbReference type="Pfam" id="PF08548"/>
    </source>
</evidence>
<evidence type="ECO:0000256" key="1">
    <source>
        <dbReference type="ARBA" id="ARBA00001913"/>
    </source>
</evidence>
<dbReference type="RefSeq" id="WP_072706129.1">
    <property type="nucleotide sequence ID" value="NZ_FMJB01000046.1"/>
</dbReference>
<dbReference type="SUPFAM" id="SSF51120">
    <property type="entry name" value="beta-Roll"/>
    <property type="match status" value="2"/>
</dbReference>